<organism evidence="1 2">
    <name type="scientific">Portunus trituberculatus</name>
    <name type="common">Swimming crab</name>
    <name type="synonym">Neptunus trituberculatus</name>
    <dbReference type="NCBI Taxonomy" id="210409"/>
    <lineage>
        <taxon>Eukaryota</taxon>
        <taxon>Metazoa</taxon>
        <taxon>Ecdysozoa</taxon>
        <taxon>Arthropoda</taxon>
        <taxon>Crustacea</taxon>
        <taxon>Multicrustacea</taxon>
        <taxon>Malacostraca</taxon>
        <taxon>Eumalacostraca</taxon>
        <taxon>Eucarida</taxon>
        <taxon>Decapoda</taxon>
        <taxon>Pleocyemata</taxon>
        <taxon>Brachyura</taxon>
        <taxon>Eubrachyura</taxon>
        <taxon>Portunoidea</taxon>
        <taxon>Portunidae</taxon>
        <taxon>Portuninae</taxon>
        <taxon>Portunus</taxon>
    </lineage>
</organism>
<proteinExistence type="predicted"/>
<protein>
    <submittedName>
        <fullName evidence="1">Uncharacterized protein</fullName>
    </submittedName>
</protein>
<dbReference type="Proteomes" id="UP000324222">
    <property type="component" value="Unassembled WGS sequence"/>
</dbReference>
<dbReference type="EMBL" id="VSRR010000456">
    <property type="protein sequence ID" value="MPC15815.1"/>
    <property type="molecule type" value="Genomic_DNA"/>
</dbReference>
<evidence type="ECO:0000313" key="2">
    <source>
        <dbReference type="Proteomes" id="UP000324222"/>
    </source>
</evidence>
<sequence length="75" mass="8161">MENLMLNLAESQLAGLGPGSARSDDVTGYGVHAHGFPGKELVDPIQDGSATSGGQMPLCSLYDLHHTYTRRWRIY</sequence>
<keyword evidence="2" id="KW-1185">Reference proteome</keyword>
<gene>
    <name evidence="1" type="ORF">E2C01_008618</name>
</gene>
<reference evidence="1 2" key="1">
    <citation type="submission" date="2019-05" db="EMBL/GenBank/DDBJ databases">
        <title>Another draft genome of Portunus trituberculatus and its Hox gene families provides insights of decapod evolution.</title>
        <authorList>
            <person name="Jeong J.-H."/>
            <person name="Song I."/>
            <person name="Kim S."/>
            <person name="Choi T."/>
            <person name="Kim D."/>
            <person name="Ryu S."/>
            <person name="Kim W."/>
        </authorList>
    </citation>
    <scope>NUCLEOTIDE SEQUENCE [LARGE SCALE GENOMIC DNA]</scope>
    <source>
        <tissue evidence="1">Muscle</tissue>
    </source>
</reference>
<evidence type="ECO:0000313" key="1">
    <source>
        <dbReference type="EMBL" id="MPC15815.1"/>
    </source>
</evidence>
<accession>A0A5B7D3B7</accession>
<comment type="caution">
    <text evidence="1">The sequence shown here is derived from an EMBL/GenBank/DDBJ whole genome shotgun (WGS) entry which is preliminary data.</text>
</comment>
<name>A0A5B7D3B7_PORTR</name>
<dbReference type="AlphaFoldDB" id="A0A5B7D3B7"/>